<comment type="caution">
    <text evidence="2">The sequence shown here is derived from an EMBL/GenBank/DDBJ whole genome shotgun (WGS) entry which is preliminary data.</text>
</comment>
<feature type="compositionally biased region" description="Basic residues" evidence="1">
    <location>
        <begin position="143"/>
        <end position="155"/>
    </location>
</feature>
<protein>
    <submittedName>
        <fullName evidence="2">Uncharacterized protein</fullName>
    </submittedName>
</protein>
<evidence type="ECO:0000313" key="3">
    <source>
        <dbReference type="Proteomes" id="UP000811246"/>
    </source>
</evidence>
<organism evidence="2 3">
    <name type="scientific">Carya illinoinensis</name>
    <name type="common">Pecan</name>
    <dbReference type="NCBI Taxonomy" id="32201"/>
    <lineage>
        <taxon>Eukaryota</taxon>
        <taxon>Viridiplantae</taxon>
        <taxon>Streptophyta</taxon>
        <taxon>Embryophyta</taxon>
        <taxon>Tracheophyta</taxon>
        <taxon>Spermatophyta</taxon>
        <taxon>Magnoliopsida</taxon>
        <taxon>eudicotyledons</taxon>
        <taxon>Gunneridae</taxon>
        <taxon>Pentapetalae</taxon>
        <taxon>rosids</taxon>
        <taxon>fabids</taxon>
        <taxon>Fagales</taxon>
        <taxon>Juglandaceae</taxon>
        <taxon>Carya</taxon>
    </lineage>
</organism>
<dbReference type="Proteomes" id="UP000811246">
    <property type="component" value="Chromosome 11"/>
</dbReference>
<name>A0A922J2A3_CARIL</name>
<dbReference type="AlphaFoldDB" id="A0A922J2A3"/>
<reference evidence="2" key="1">
    <citation type="submission" date="2021-01" db="EMBL/GenBank/DDBJ databases">
        <authorList>
            <person name="Lovell J.T."/>
            <person name="Bentley N."/>
            <person name="Bhattarai G."/>
            <person name="Jenkins J.W."/>
            <person name="Sreedasyam A."/>
            <person name="Alarcon Y."/>
            <person name="Bock C."/>
            <person name="Boston L."/>
            <person name="Carlson J."/>
            <person name="Cervantes K."/>
            <person name="Clermont K."/>
            <person name="Krom N."/>
            <person name="Kubenka K."/>
            <person name="Mamidi S."/>
            <person name="Mattison C."/>
            <person name="Monteros M."/>
            <person name="Pisani C."/>
            <person name="Plott C."/>
            <person name="Rajasekar S."/>
            <person name="Rhein H.S."/>
            <person name="Rohla C."/>
            <person name="Song M."/>
            <person name="Hilaire R.S."/>
            <person name="Shu S."/>
            <person name="Wells L."/>
            <person name="Wang X."/>
            <person name="Webber J."/>
            <person name="Heerema R.J."/>
            <person name="Klein P."/>
            <person name="Conner P."/>
            <person name="Grauke L."/>
            <person name="Grimwood J."/>
            <person name="Schmutz J."/>
            <person name="Randall J.J."/>
        </authorList>
    </citation>
    <scope>NUCLEOTIDE SEQUENCE</scope>
    <source>
        <tissue evidence="2">Leaf</tissue>
    </source>
</reference>
<proteinExistence type="predicted"/>
<evidence type="ECO:0000256" key="1">
    <source>
        <dbReference type="SAM" id="MobiDB-lite"/>
    </source>
</evidence>
<gene>
    <name evidence="2" type="ORF">I3842_11G190700</name>
</gene>
<accession>A0A922J2A3</accession>
<feature type="region of interest" description="Disordered" evidence="1">
    <location>
        <begin position="137"/>
        <end position="163"/>
    </location>
</feature>
<sequence length="183" mass="20010">MVNETTQSLFCPSDKIPVFFFPASHATSSAPPPLLCAQHHPRLSPLVPLSSSLPLSPSVPLAYYVSFCCPSSTLFSLRFLDVRPQLHADKTLRASLPHSASFSLSLPPSSLSKTLSGRSPLGYSQQRLPHCRSLLNPIQPCPRQRRTPHTLRHSRPSSTVPSVVCCRTPPQGSKVLENPDLIL</sequence>
<dbReference type="EMBL" id="CM031835">
    <property type="protein sequence ID" value="KAG6689769.1"/>
    <property type="molecule type" value="Genomic_DNA"/>
</dbReference>
<feature type="compositionally biased region" description="Low complexity" evidence="1">
    <location>
        <begin position="100"/>
        <end position="116"/>
    </location>
</feature>
<feature type="region of interest" description="Disordered" evidence="1">
    <location>
        <begin position="100"/>
        <end position="119"/>
    </location>
</feature>
<evidence type="ECO:0000313" key="2">
    <source>
        <dbReference type="EMBL" id="KAG6689769.1"/>
    </source>
</evidence>